<organism evidence="6 7">
    <name type="scientific">Nocardia neocaledoniensis</name>
    <dbReference type="NCBI Taxonomy" id="236511"/>
    <lineage>
        <taxon>Bacteria</taxon>
        <taxon>Bacillati</taxon>
        <taxon>Actinomycetota</taxon>
        <taxon>Actinomycetes</taxon>
        <taxon>Mycobacteriales</taxon>
        <taxon>Nocardiaceae</taxon>
        <taxon>Nocardia</taxon>
    </lineage>
</organism>
<evidence type="ECO:0000256" key="2">
    <source>
        <dbReference type="ARBA" id="ARBA00022741"/>
    </source>
</evidence>
<dbReference type="PANTHER" id="PTHR43585:SF2">
    <property type="entry name" value="ATP-GRASP ENZYME FSQD"/>
    <property type="match status" value="1"/>
</dbReference>
<dbReference type="PANTHER" id="PTHR43585">
    <property type="entry name" value="FUMIPYRROLE BIOSYNTHESIS PROTEIN C"/>
    <property type="match status" value="1"/>
</dbReference>
<evidence type="ECO:0000256" key="1">
    <source>
        <dbReference type="ARBA" id="ARBA00022598"/>
    </source>
</evidence>
<dbReference type="EMBL" id="QGTL01000005">
    <property type="protein sequence ID" value="PWV75144.1"/>
    <property type="molecule type" value="Genomic_DNA"/>
</dbReference>
<reference evidence="6 7" key="1">
    <citation type="submission" date="2018-05" db="EMBL/GenBank/DDBJ databases">
        <title>Genomic Encyclopedia of Type Strains, Phase IV (KMG-IV): sequencing the most valuable type-strain genomes for metagenomic binning, comparative biology and taxonomic classification.</title>
        <authorList>
            <person name="Goeker M."/>
        </authorList>
    </citation>
    <scope>NUCLEOTIDE SEQUENCE [LARGE SCALE GENOMIC DNA]</scope>
    <source>
        <strain evidence="6 7">DSM 44717</strain>
    </source>
</reference>
<protein>
    <submittedName>
        <fullName evidence="6">ATP-grasp domain-containing protein</fullName>
    </submittedName>
</protein>
<evidence type="ECO:0000259" key="5">
    <source>
        <dbReference type="PROSITE" id="PS50975"/>
    </source>
</evidence>
<evidence type="ECO:0000256" key="3">
    <source>
        <dbReference type="ARBA" id="ARBA00022840"/>
    </source>
</evidence>
<name>A0A317NKL0_9NOCA</name>
<dbReference type="GO" id="GO:0016874">
    <property type="term" value="F:ligase activity"/>
    <property type="evidence" value="ECO:0007669"/>
    <property type="project" value="UniProtKB-KW"/>
</dbReference>
<dbReference type="Pfam" id="PF18603">
    <property type="entry name" value="LAL_C2"/>
    <property type="match status" value="1"/>
</dbReference>
<dbReference type="Proteomes" id="UP000246410">
    <property type="component" value="Unassembled WGS sequence"/>
</dbReference>
<dbReference type="RefSeq" id="WP_186817526.1">
    <property type="nucleotide sequence ID" value="NZ_QGTL01000005.1"/>
</dbReference>
<keyword evidence="2 4" id="KW-0547">Nucleotide-binding</keyword>
<dbReference type="Pfam" id="PF13535">
    <property type="entry name" value="ATP-grasp_4"/>
    <property type="match status" value="1"/>
</dbReference>
<dbReference type="SMART" id="SM01209">
    <property type="entry name" value="GARS_A"/>
    <property type="match status" value="1"/>
</dbReference>
<dbReference type="SUPFAM" id="SSF56059">
    <property type="entry name" value="Glutathione synthetase ATP-binding domain-like"/>
    <property type="match status" value="1"/>
</dbReference>
<dbReference type="InterPro" id="IPR011761">
    <property type="entry name" value="ATP-grasp"/>
</dbReference>
<accession>A0A317NKL0</accession>
<sequence length="421" mass="43727">MGHLLMVESWVGSMSTLLPAGIKDSGHEFSFLTRRLGHYLRPDSPTPHPLLGAANVFTADTNDEAELLPYVRKLHALFGFDGVLTSCDYYLPTVAAIAADLGLPGPGRAAVAAACSKHRTREICAAAGVAGPAFAVATRWDEIADAATTLGYPLVVKPVDLCGGMFVSRVDDETQLRAAVDRIADFPVNARGQRRAPQILLEECVDGPEFSVETVTAGGRTTVLGITDKRITGAPAFIEAGHMFPAALGPDDSAAITALAVAAVEALELDATVAHTEIRLGADGPRLIEVNPRPAGNRITELVRRVTGIDLAAVHAQVAAGATPDLTPRPTGIGSAAIAFAVPAESGVLAGVDGADGWAGDGRIVEQKLARPGAEVRRATDNNTYLGHVMVVDETPGTAGDLAQGLIDDLRVELVAAGDHA</sequence>
<dbReference type="GO" id="GO:0046872">
    <property type="term" value="F:metal ion binding"/>
    <property type="evidence" value="ECO:0007669"/>
    <property type="project" value="InterPro"/>
</dbReference>
<keyword evidence="7" id="KW-1185">Reference proteome</keyword>
<dbReference type="AlphaFoldDB" id="A0A317NKL0"/>
<evidence type="ECO:0000256" key="4">
    <source>
        <dbReference type="PROSITE-ProRule" id="PRU00409"/>
    </source>
</evidence>
<dbReference type="InterPro" id="IPR041472">
    <property type="entry name" value="BL00235/CARNS1_N"/>
</dbReference>
<gene>
    <name evidence="6" type="ORF">DFR69_105218</name>
</gene>
<proteinExistence type="predicted"/>
<feature type="domain" description="ATP-grasp" evidence="5">
    <location>
        <begin position="121"/>
        <end position="320"/>
    </location>
</feature>
<evidence type="ECO:0000313" key="6">
    <source>
        <dbReference type="EMBL" id="PWV75144.1"/>
    </source>
</evidence>
<keyword evidence="3 4" id="KW-0067">ATP-binding</keyword>
<dbReference type="InterPro" id="IPR040570">
    <property type="entry name" value="LAL_C2"/>
</dbReference>
<comment type="caution">
    <text evidence="6">The sequence shown here is derived from an EMBL/GenBank/DDBJ whole genome shotgun (WGS) entry which is preliminary data.</text>
</comment>
<dbReference type="Pfam" id="PF18130">
    <property type="entry name" value="ATPgrasp_N"/>
    <property type="match status" value="1"/>
</dbReference>
<dbReference type="Gene3D" id="3.30.470.20">
    <property type="entry name" value="ATP-grasp fold, B domain"/>
    <property type="match status" value="1"/>
</dbReference>
<evidence type="ECO:0000313" key="7">
    <source>
        <dbReference type="Proteomes" id="UP000246410"/>
    </source>
</evidence>
<dbReference type="GO" id="GO:0005524">
    <property type="term" value="F:ATP binding"/>
    <property type="evidence" value="ECO:0007669"/>
    <property type="project" value="UniProtKB-UniRule"/>
</dbReference>
<dbReference type="Gene3D" id="3.40.50.20">
    <property type="match status" value="1"/>
</dbReference>
<dbReference type="PROSITE" id="PS50975">
    <property type="entry name" value="ATP_GRASP"/>
    <property type="match status" value="1"/>
</dbReference>
<keyword evidence="1" id="KW-0436">Ligase</keyword>
<dbReference type="InterPro" id="IPR052032">
    <property type="entry name" value="ATP-dep_AA_Ligase"/>
</dbReference>